<evidence type="ECO:0000256" key="2">
    <source>
        <dbReference type="ARBA" id="ARBA00022741"/>
    </source>
</evidence>
<dbReference type="InterPro" id="IPR000523">
    <property type="entry name" value="Mg_chelatse_chII-like_cat_dom"/>
</dbReference>
<keyword evidence="3" id="KW-0067">ATP-binding</keyword>
<evidence type="ECO:0000256" key="1">
    <source>
        <dbReference type="ARBA" id="ARBA00006354"/>
    </source>
</evidence>
<name>A0A6N3HQN9_CLOBU</name>
<evidence type="ECO:0000313" key="5">
    <source>
        <dbReference type="EMBL" id="VYU79286.1"/>
    </source>
</evidence>
<dbReference type="InterPro" id="IPR003593">
    <property type="entry name" value="AAA+_ATPase"/>
</dbReference>
<dbReference type="InterPro" id="IPR045006">
    <property type="entry name" value="CHLI-like"/>
</dbReference>
<dbReference type="Gene3D" id="3.40.50.300">
    <property type="entry name" value="P-loop containing nucleotide triphosphate hydrolases"/>
    <property type="match status" value="1"/>
</dbReference>
<dbReference type="GO" id="GO:0003677">
    <property type="term" value="F:DNA binding"/>
    <property type="evidence" value="ECO:0007669"/>
    <property type="project" value="InterPro"/>
</dbReference>
<sequence length="518" mass="59055">MSIILKGDVYMAIKIISATYNNLEGILIHVEVDISKGLPQFSIVGLPDASVKEAKERVRAAIINCGYEFPLGRITINLAPADVRKIGSLLDLPIAIGILMESKQIKVCDIEDYIIFGELSLLGELNSIKGMIPIILEGNSKNKHKFIFPYENLEESFYLRGEDYYPLRNLKEVISFLTYKDILPYKWTEQESKYDEKNEFVDFGEIIGQYSSKRAMEIAAAGKHNIILYGEPGCGKTMLAKALSSILPKLSHEELVEIAKIYSTCGLIKDNSIITRPFRAPHHTSTKASLIGGGKEIKPGEITLAHNGVLFLDEILEFKKEVLECLREPLEEKNVNITRVSGNYLMPADFLLVGAFNPVERRNANIYNDNDFYELNSYTNKYIKKFSSALLDRIDILNYVPRIKYHEIQSLKDSYDSKVMKENVLKARFVQKERFKQTIYRYNSEIKGKDIFEICRVNNKCKVILEHYYNNCNMSVRGFGKVLKLARTIADIDGKKDISEENLLEAFSYRKNINGEVI</sequence>
<dbReference type="PANTHER" id="PTHR32039:SF7">
    <property type="entry name" value="COMPETENCE PROTEIN COMM"/>
    <property type="match status" value="1"/>
</dbReference>
<dbReference type="GO" id="GO:0005524">
    <property type="term" value="F:ATP binding"/>
    <property type="evidence" value="ECO:0007669"/>
    <property type="project" value="UniProtKB-KW"/>
</dbReference>
<protein>
    <submittedName>
        <fullName evidence="5">Competence protein ComM</fullName>
    </submittedName>
</protein>
<dbReference type="InterPro" id="IPR027417">
    <property type="entry name" value="P-loop_NTPase"/>
</dbReference>
<organism evidence="5">
    <name type="scientific">Clostridium butyricum</name>
    <dbReference type="NCBI Taxonomy" id="1492"/>
    <lineage>
        <taxon>Bacteria</taxon>
        <taxon>Bacillati</taxon>
        <taxon>Bacillota</taxon>
        <taxon>Clostridia</taxon>
        <taxon>Eubacteriales</taxon>
        <taxon>Clostridiaceae</taxon>
        <taxon>Clostridium</taxon>
    </lineage>
</organism>
<dbReference type="SUPFAM" id="SSF52540">
    <property type="entry name" value="P-loop containing nucleoside triphosphate hydrolases"/>
    <property type="match status" value="1"/>
</dbReference>
<comment type="similarity">
    <text evidence="1">Belongs to the Mg-chelatase subunits D/I family. ComM subfamily.</text>
</comment>
<dbReference type="NCBIfam" id="TIGR00368">
    <property type="entry name" value="YifB family Mg chelatase-like AAA ATPase"/>
    <property type="match status" value="1"/>
</dbReference>
<dbReference type="Pfam" id="PF01078">
    <property type="entry name" value="Mg_chelatase"/>
    <property type="match status" value="1"/>
</dbReference>
<dbReference type="PANTHER" id="PTHR32039">
    <property type="entry name" value="MAGNESIUM-CHELATASE SUBUNIT CHLI"/>
    <property type="match status" value="1"/>
</dbReference>
<dbReference type="InterPro" id="IPR001208">
    <property type="entry name" value="MCM_dom"/>
</dbReference>
<proteinExistence type="inferred from homology"/>
<dbReference type="InterPro" id="IPR025158">
    <property type="entry name" value="Mg_chelat-rel_C"/>
</dbReference>
<evidence type="ECO:0000259" key="4">
    <source>
        <dbReference type="SMART" id="SM00382"/>
    </source>
</evidence>
<dbReference type="InterPro" id="IPR014721">
    <property type="entry name" value="Ribsml_uS5_D2-typ_fold_subgr"/>
</dbReference>
<dbReference type="InterPro" id="IPR020568">
    <property type="entry name" value="Ribosomal_Su5_D2-typ_SF"/>
</dbReference>
<evidence type="ECO:0000256" key="3">
    <source>
        <dbReference type="ARBA" id="ARBA00022840"/>
    </source>
</evidence>
<dbReference type="SUPFAM" id="SSF54211">
    <property type="entry name" value="Ribosomal protein S5 domain 2-like"/>
    <property type="match status" value="1"/>
</dbReference>
<dbReference type="EMBL" id="CACRTU010000050">
    <property type="protein sequence ID" value="VYU79286.1"/>
    <property type="molecule type" value="Genomic_DNA"/>
</dbReference>
<dbReference type="Pfam" id="PF13541">
    <property type="entry name" value="ChlI"/>
    <property type="match status" value="1"/>
</dbReference>
<dbReference type="PRINTS" id="PR01657">
    <property type="entry name" value="MCMFAMILY"/>
</dbReference>
<gene>
    <name evidence="5" type="primary">comM</name>
    <name evidence="5" type="ORF">CBLFYP62_04168</name>
</gene>
<dbReference type="AlphaFoldDB" id="A0A6N3HQN9"/>
<dbReference type="Pfam" id="PF13335">
    <property type="entry name" value="Mg_chelatase_C"/>
    <property type="match status" value="1"/>
</dbReference>
<accession>A0A6N3HQN9</accession>
<keyword evidence="2" id="KW-0547">Nucleotide-binding</keyword>
<dbReference type="SMART" id="SM00382">
    <property type="entry name" value="AAA"/>
    <property type="match status" value="1"/>
</dbReference>
<dbReference type="Gene3D" id="3.30.230.10">
    <property type="match status" value="1"/>
</dbReference>
<feature type="domain" description="AAA+ ATPase" evidence="4">
    <location>
        <begin position="222"/>
        <end position="404"/>
    </location>
</feature>
<dbReference type="InterPro" id="IPR004482">
    <property type="entry name" value="Mg_chelat-rel"/>
</dbReference>
<reference evidence="5" key="1">
    <citation type="submission" date="2019-11" db="EMBL/GenBank/DDBJ databases">
        <authorList>
            <person name="Feng L."/>
        </authorList>
    </citation>
    <scope>NUCLEOTIDE SEQUENCE</scope>
    <source>
        <strain evidence="5">CButyricumLFYP62</strain>
    </source>
</reference>